<dbReference type="Proteomes" id="UP000262969">
    <property type="component" value="Unassembled WGS sequence"/>
</dbReference>
<evidence type="ECO:0000256" key="2">
    <source>
        <dbReference type="ARBA" id="ARBA00022898"/>
    </source>
</evidence>
<dbReference type="InterPro" id="IPR015422">
    <property type="entry name" value="PyrdxlP-dep_Trfase_small"/>
</dbReference>
<dbReference type="InterPro" id="IPR015424">
    <property type="entry name" value="PyrdxlP-dep_Trfase"/>
</dbReference>
<organism evidence="4 5">
    <name type="scientific">Lachnoclostridium phytofermentans</name>
    <dbReference type="NCBI Taxonomy" id="66219"/>
    <lineage>
        <taxon>Bacteria</taxon>
        <taxon>Bacillati</taxon>
        <taxon>Bacillota</taxon>
        <taxon>Clostridia</taxon>
        <taxon>Lachnospirales</taxon>
        <taxon>Lachnospiraceae</taxon>
    </lineage>
</organism>
<accession>A0A3D2X969</accession>
<keyword evidence="4" id="KW-0032">Aminotransferase</keyword>
<comment type="caution">
    <text evidence="4">The sequence shown here is derived from an EMBL/GenBank/DDBJ whole genome shotgun (WGS) entry which is preliminary data.</text>
</comment>
<dbReference type="AlphaFoldDB" id="A0A3D2X969"/>
<dbReference type="InterPro" id="IPR016454">
    <property type="entry name" value="Cysteine_dSase"/>
</dbReference>
<dbReference type="GO" id="GO:0008483">
    <property type="term" value="F:transaminase activity"/>
    <property type="evidence" value="ECO:0007669"/>
    <property type="project" value="UniProtKB-KW"/>
</dbReference>
<dbReference type="PANTHER" id="PTHR11601:SF50">
    <property type="entry name" value="CYSTEINE DESULFURASE ISCS 2-RELATED"/>
    <property type="match status" value="1"/>
</dbReference>
<dbReference type="InterPro" id="IPR000192">
    <property type="entry name" value="Aminotrans_V_dom"/>
</dbReference>
<dbReference type="PIRSF" id="PIRSF005572">
    <property type="entry name" value="NifS"/>
    <property type="match status" value="1"/>
</dbReference>
<gene>
    <name evidence="4" type="ORF">DHW61_13875</name>
</gene>
<dbReference type="Gene3D" id="3.40.640.10">
    <property type="entry name" value="Type I PLP-dependent aspartate aminotransferase-like (Major domain)"/>
    <property type="match status" value="1"/>
</dbReference>
<reference evidence="4 5" key="1">
    <citation type="journal article" date="2018" name="Nat. Biotechnol.">
        <title>A standardized bacterial taxonomy based on genome phylogeny substantially revises the tree of life.</title>
        <authorList>
            <person name="Parks D.H."/>
            <person name="Chuvochina M."/>
            <person name="Waite D.W."/>
            <person name="Rinke C."/>
            <person name="Skarshewski A."/>
            <person name="Chaumeil P.A."/>
            <person name="Hugenholtz P."/>
        </authorList>
    </citation>
    <scope>NUCLEOTIDE SEQUENCE [LARGE SCALE GENOMIC DNA]</scope>
    <source>
        <strain evidence="4">UBA11728</strain>
    </source>
</reference>
<dbReference type="Gene3D" id="3.90.1150.10">
    <property type="entry name" value="Aspartate Aminotransferase, domain 1"/>
    <property type="match status" value="1"/>
</dbReference>
<evidence type="ECO:0000313" key="5">
    <source>
        <dbReference type="Proteomes" id="UP000262969"/>
    </source>
</evidence>
<comment type="cofactor">
    <cofactor evidence="1">
        <name>pyridoxal 5'-phosphate</name>
        <dbReference type="ChEBI" id="CHEBI:597326"/>
    </cofactor>
</comment>
<evidence type="ECO:0000313" key="4">
    <source>
        <dbReference type="EMBL" id="HCL03474.1"/>
    </source>
</evidence>
<proteinExistence type="predicted"/>
<feature type="domain" description="Aminotransferase class V" evidence="3">
    <location>
        <begin position="2"/>
        <end position="360"/>
    </location>
</feature>
<evidence type="ECO:0000259" key="3">
    <source>
        <dbReference type="Pfam" id="PF00266"/>
    </source>
</evidence>
<keyword evidence="2" id="KW-0663">Pyridoxal phosphate</keyword>
<dbReference type="Pfam" id="PF00266">
    <property type="entry name" value="Aminotran_5"/>
    <property type="match status" value="1"/>
</dbReference>
<protein>
    <submittedName>
        <fullName evidence="4">Aminotransferase V</fullName>
    </submittedName>
</protein>
<name>A0A3D2X969_9FIRM</name>
<evidence type="ECO:0000256" key="1">
    <source>
        <dbReference type="ARBA" id="ARBA00001933"/>
    </source>
</evidence>
<sequence length="374" mass="41305">MIYLDYAANTPASEEVLKAYLETEQQFIANPNSSHPLGILAKERLTEASKELATLLKVEPEQIIPTSGASEANNLAIKGITYGYRENGRHIISTCLEHPSVSGSLTFLQSLGYEIDLVDILPNGQVDLEHLKELLRKDTVLVSICTVDSELGTVQPIKEIAKILEGYENCFFHTDATQGFGKIEVDLSLADLTTFTPHKFYGLNGTGVLVKKKDVVLLPQIHGGSSTTIYRSGTPMLSNIVALTEAVKLSLEHYEERLDRVVSLRKQFESRLRNYPNVRINSTECGVPHILNISVKGVKAITMKELLEEYGICISIKSACSATMTPSRPVYAVTKDKKNALSSFRISLSHLTTDEEVEKFFEGFGASYQKAMKG</sequence>
<dbReference type="PANTHER" id="PTHR11601">
    <property type="entry name" value="CYSTEINE DESULFURYLASE FAMILY MEMBER"/>
    <property type="match status" value="1"/>
</dbReference>
<dbReference type="EMBL" id="DPVV01000459">
    <property type="protein sequence ID" value="HCL03474.1"/>
    <property type="molecule type" value="Genomic_DNA"/>
</dbReference>
<dbReference type="SUPFAM" id="SSF53383">
    <property type="entry name" value="PLP-dependent transferases"/>
    <property type="match status" value="1"/>
</dbReference>
<keyword evidence="4" id="KW-0808">Transferase</keyword>
<dbReference type="InterPro" id="IPR015421">
    <property type="entry name" value="PyrdxlP-dep_Trfase_major"/>
</dbReference>